<dbReference type="InParanoid" id="A0A517SJS0"/>
<dbReference type="AlphaFoldDB" id="A0A517SJS0"/>
<keyword evidence="3" id="KW-1185">Reference proteome</keyword>
<dbReference type="Proteomes" id="UP000315700">
    <property type="component" value="Chromosome"/>
</dbReference>
<feature type="transmembrane region" description="Helical" evidence="1">
    <location>
        <begin position="97"/>
        <end position="116"/>
    </location>
</feature>
<dbReference type="KEGG" id="ccos:Pan44_44240"/>
<gene>
    <name evidence="2" type="ORF">Pan44_44240</name>
</gene>
<keyword evidence="1" id="KW-1133">Transmembrane helix</keyword>
<keyword evidence="1" id="KW-0472">Membrane</keyword>
<evidence type="ECO:0000313" key="3">
    <source>
        <dbReference type="Proteomes" id="UP000315700"/>
    </source>
</evidence>
<sequence>MGGRGNTVADEENPFDIDTSVLQKAIPVSPKATKQRTLEVKCPMCETIGFVAPQHQGKGVKCANPDCKHPYFDVPLPKKESADGGLKKKKGMSIGQVIGIVVASIALVGTALWYFVARVAPEDPNNVVNVPKPPGPPEDEPKKQAPVAVKRISLDEIRQGAINELVRLGSTPDPNRGLAYRFLAESYAGSGQAQKGLDELKKLEGSSPYFQVEPLVRLYLQARKTKAPDAGKFLDLALKAAENLPKEGRAPLDAASALAAALVLADRLPEAQALTPAPRLSEGRTPAEESNRLDFSMLWTAAVYGNMFDFQVLSEIPAWLASPHPQHAAVTWILASWGESEKALAWAKTAGSVEAVDGSLAVWAAHLGMTAKSTSEGVLKLEAAISDASPAGQSRAWANFAYQRAVAGDAAGAKELMAKADAALNSIPAASPVAMPTVRQIYDSQSISNLEQRERAGLPHAGSQRSAALAAANLAVLHLKLGDKAPVEALLMKGLDYAEAIAPALPQVAALRARESNARAMEAELDRELGLKGNKTKSFTALTQFRRQLTYLEKESTKRDQFERELIRDIAYRGEPGLAWKVVQQRDQLDPPERRPMLSQTPLASYIAVTAVAQGDTATANATGKTKIDDKIDLAINGIVFNMKSGNFAAALNELKTIYRAGTYDRNRLDIALLRRISQFHTFKKNPEKVFDLIKELPDPQVQEAAMYLMAARAVVEDQAPELYKLTSPDRMQRSLSFVERAALARGYVAGVEAAPKPQAVAKDSKK</sequence>
<name>A0A517SJS0_9PLAN</name>
<protein>
    <submittedName>
        <fullName evidence="2">Uncharacterized protein</fullName>
    </submittedName>
</protein>
<accession>A0A517SJS0</accession>
<reference evidence="2 3" key="1">
    <citation type="submission" date="2019-02" db="EMBL/GenBank/DDBJ databases">
        <title>Deep-cultivation of Planctomycetes and their phenomic and genomic characterization uncovers novel biology.</title>
        <authorList>
            <person name="Wiegand S."/>
            <person name="Jogler M."/>
            <person name="Boedeker C."/>
            <person name="Pinto D."/>
            <person name="Vollmers J."/>
            <person name="Rivas-Marin E."/>
            <person name="Kohn T."/>
            <person name="Peeters S.H."/>
            <person name="Heuer A."/>
            <person name="Rast P."/>
            <person name="Oberbeckmann S."/>
            <person name="Bunk B."/>
            <person name="Jeske O."/>
            <person name="Meyerdierks A."/>
            <person name="Storesund J.E."/>
            <person name="Kallscheuer N."/>
            <person name="Luecker S."/>
            <person name="Lage O.M."/>
            <person name="Pohl T."/>
            <person name="Merkel B.J."/>
            <person name="Hornburger P."/>
            <person name="Mueller R.-W."/>
            <person name="Bruemmer F."/>
            <person name="Labrenz M."/>
            <person name="Spormann A.M."/>
            <person name="Op den Camp H."/>
            <person name="Overmann J."/>
            <person name="Amann R."/>
            <person name="Jetten M.S.M."/>
            <person name="Mascher T."/>
            <person name="Medema M.H."/>
            <person name="Devos D.P."/>
            <person name="Kaster A.-K."/>
            <person name="Ovreas L."/>
            <person name="Rohde M."/>
            <person name="Galperin M.Y."/>
            <person name="Jogler C."/>
        </authorList>
    </citation>
    <scope>NUCLEOTIDE SEQUENCE [LARGE SCALE GENOMIC DNA]</scope>
    <source>
        <strain evidence="2 3">Pan44</strain>
    </source>
</reference>
<organism evidence="2 3">
    <name type="scientific">Caulifigura coniformis</name>
    <dbReference type="NCBI Taxonomy" id="2527983"/>
    <lineage>
        <taxon>Bacteria</taxon>
        <taxon>Pseudomonadati</taxon>
        <taxon>Planctomycetota</taxon>
        <taxon>Planctomycetia</taxon>
        <taxon>Planctomycetales</taxon>
        <taxon>Planctomycetaceae</taxon>
        <taxon>Caulifigura</taxon>
    </lineage>
</organism>
<keyword evidence="1" id="KW-0812">Transmembrane</keyword>
<proteinExistence type="predicted"/>
<evidence type="ECO:0000313" key="2">
    <source>
        <dbReference type="EMBL" id="QDT56370.1"/>
    </source>
</evidence>
<evidence type="ECO:0000256" key="1">
    <source>
        <dbReference type="SAM" id="Phobius"/>
    </source>
</evidence>
<dbReference type="EMBL" id="CP036271">
    <property type="protein sequence ID" value="QDT56370.1"/>
    <property type="molecule type" value="Genomic_DNA"/>
</dbReference>